<evidence type="ECO:0000256" key="1">
    <source>
        <dbReference type="SAM" id="MobiDB-lite"/>
    </source>
</evidence>
<evidence type="ECO:0000256" key="2">
    <source>
        <dbReference type="SAM" id="Phobius"/>
    </source>
</evidence>
<keyword evidence="2" id="KW-1133">Transmembrane helix</keyword>
<gene>
    <name evidence="4" type="ORF">AMON00008_LOCUS51800</name>
</gene>
<feature type="region of interest" description="Disordered" evidence="1">
    <location>
        <begin position="133"/>
        <end position="157"/>
    </location>
</feature>
<dbReference type="InterPro" id="IPR019387">
    <property type="entry name" value="SAYSvFN_dom"/>
</dbReference>
<feature type="compositionally biased region" description="Acidic residues" evidence="1">
    <location>
        <begin position="147"/>
        <end position="157"/>
    </location>
</feature>
<accession>A0A7S4SLA7</accession>
<dbReference type="Pfam" id="PF10260">
    <property type="entry name" value="SAYSvFN"/>
    <property type="match status" value="1"/>
</dbReference>
<sequence length="230" mass="24648">MAGVAPDRAAATGEALGRALGSWMERLALHRSGPHPRRCERGVRRGQAEDPLSVSPLAVVAFAAWAAGLHYSGFDQMYVIVSVMALIFGPGLSRGAASRYSAYSVFNRGQRHILGDLRPEQIDAEQRGNQYLEGREGAGEGLIELPEGADGEGDEDDDLPVLRSRDANKPCQCGSGKKAKRCCYTRRPREAAAAGAAAASASEPVEPDPLLERWRSEMAVVSSGYAKPKR</sequence>
<feature type="transmembrane region" description="Helical" evidence="2">
    <location>
        <begin position="51"/>
        <end position="71"/>
    </location>
</feature>
<name>A0A7S4SLA7_9DINO</name>
<proteinExistence type="predicted"/>
<evidence type="ECO:0000313" key="4">
    <source>
        <dbReference type="EMBL" id="CAE4648944.1"/>
    </source>
</evidence>
<feature type="domain" description="SAYSvFN" evidence="3">
    <location>
        <begin position="60"/>
        <end position="125"/>
    </location>
</feature>
<keyword evidence="2" id="KW-0812">Transmembrane</keyword>
<protein>
    <recommendedName>
        <fullName evidence="3">SAYSvFN domain-containing protein</fullName>
    </recommendedName>
</protein>
<dbReference type="EMBL" id="HBNR01073044">
    <property type="protein sequence ID" value="CAE4648944.1"/>
    <property type="molecule type" value="Transcribed_RNA"/>
</dbReference>
<reference evidence="4" key="1">
    <citation type="submission" date="2021-01" db="EMBL/GenBank/DDBJ databases">
        <authorList>
            <person name="Corre E."/>
            <person name="Pelletier E."/>
            <person name="Niang G."/>
            <person name="Scheremetjew M."/>
            <person name="Finn R."/>
            <person name="Kale V."/>
            <person name="Holt S."/>
            <person name="Cochrane G."/>
            <person name="Meng A."/>
            <person name="Brown T."/>
            <person name="Cohen L."/>
        </authorList>
    </citation>
    <scope>NUCLEOTIDE SEQUENCE</scope>
    <source>
        <strain evidence="4">CCMP3105</strain>
    </source>
</reference>
<evidence type="ECO:0000259" key="3">
    <source>
        <dbReference type="Pfam" id="PF10260"/>
    </source>
</evidence>
<feature type="transmembrane region" description="Helical" evidence="2">
    <location>
        <begin position="77"/>
        <end position="97"/>
    </location>
</feature>
<organism evidence="4">
    <name type="scientific">Alexandrium monilatum</name>
    <dbReference type="NCBI Taxonomy" id="311494"/>
    <lineage>
        <taxon>Eukaryota</taxon>
        <taxon>Sar</taxon>
        <taxon>Alveolata</taxon>
        <taxon>Dinophyceae</taxon>
        <taxon>Gonyaulacales</taxon>
        <taxon>Pyrocystaceae</taxon>
        <taxon>Alexandrium</taxon>
    </lineage>
</organism>
<dbReference type="AlphaFoldDB" id="A0A7S4SLA7"/>
<keyword evidence="2" id="KW-0472">Membrane</keyword>